<reference evidence="6 7" key="1">
    <citation type="submission" date="2020-08" db="EMBL/GenBank/DDBJ databases">
        <title>Genomic Encyclopedia of Type Strains, Phase III (KMG-III): the genomes of soil and plant-associated and newly described type strains.</title>
        <authorList>
            <person name="Whitman W."/>
        </authorList>
    </citation>
    <scope>NUCLEOTIDE SEQUENCE [LARGE SCALE GENOMIC DNA]</scope>
    <source>
        <strain evidence="6 7">CECT 7341</strain>
    </source>
</reference>
<accession>A0A7W5GYP8</accession>
<keyword evidence="7" id="KW-1185">Reference proteome</keyword>
<dbReference type="EMBL" id="JACHXQ010000002">
    <property type="protein sequence ID" value="MBB3183351.1"/>
    <property type="molecule type" value="Genomic_DNA"/>
</dbReference>
<dbReference type="PANTHER" id="PTHR33337:SF40">
    <property type="entry name" value="CENP-V_GFA DOMAIN-CONTAINING PROTEIN-RELATED"/>
    <property type="match status" value="1"/>
</dbReference>
<evidence type="ECO:0000256" key="4">
    <source>
        <dbReference type="ARBA" id="ARBA00023239"/>
    </source>
</evidence>
<proteinExistence type="inferred from homology"/>
<dbReference type="RefSeq" id="WP_183313519.1">
    <property type="nucleotide sequence ID" value="NZ_JACHXQ010000002.1"/>
</dbReference>
<evidence type="ECO:0000256" key="3">
    <source>
        <dbReference type="ARBA" id="ARBA00022833"/>
    </source>
</evidence>
<dbReference type="Gene3D" id="3.90.1590.10">
    <property type="entry name" value="glutathione-dependent formaldehyde- activating enzyme (gfa)"/>
    <property type="match status" value="1"/>
</dbReference>
<keyword evidence="2" id="KW-0479">Metal-binding</keyword>
<dbReference type="GO" id="GO:0016846">
    <property type="term" value="F:carbon-sulfur lyase activity"/>
    <property type="evidence" value="ECO:0007669"/>
    <property type="project" value="InterPro"/>
</dbReference>
<dbReference type="InterPro" id="IPR006913">
    <property type="entry name" value="CENP-V/GFA"/>
</dbReference>
<keyword evidence="3" id="KW-0862">Zinc</keyword>
<name>A0A7W5GYP8_9GAMM</name>
<keyword evidence="4" id="KW-0456">Lyase</keyword>
<sequence length="144" mass="15629">MSESKTYHGACFCGAVQLRVTGEPEAMGFCHCEDCRHWSAGPVNAFTLWKPEAVEVVQGADTLGSYQRTPASLRQWCRSCGGHVLTEHPGMGLVDVYAAILPGLTFEPALHVHYQETVLRIADGLPKMRDVPAELGGTGETLDE</sequence>
<dbReference type="InterPro" id="IPR011057">
    <property type="entry name" value="Mss4-like_sf"/>
</dbReference>
<dbReference type="SUPFAM" id="SSF51316">
    <property type="entry name" value="Mss4-like"/>
    <property type="match status" value="1"/>
</dbReference>
<evidence type="ECO:0000256" key="1">
    <source>
        <dbReference type="ARBA" id="ARBA00005495"/>
    </source>
</evidence>
<gene>
    <name evidence="6" type="ORF">FHR95_000892</name>
</gene>
<comment type="caution">
    <text evidence="6">The sequence shown here is derived from an EMBL/GenBank/DDBJ whole genome shotgun (WGS) entry which is preliminary data.</text>
</comment>
<dbReference type="PROSITE" id="PS51891">
    <property type="entry name" value="CENP_V_GFA"/>
    <property type="match status" value="1"/>
</dbReference>
<dbReference type="AlphaFoldDB" id="A0A7W5GYP8"/>
<evidence type="ECO:0000313" key="7">
    <source>
        <dbReference type="Proteomes" id="UP000563050"/>
    </source>
</evidence>
<dbReference type="PANTHER" id="PTHR33337">
    <property type="entry name" value="GFA DOMAIN-CONTAINING PROTEIN"/>
    <property type="match status" value="1"/>
</dbReference>
<evidence type="ECO:0000256" key="2">
    <source>
        <dbReference type="ARBA" id="ARBA00022723"/>
    </source>
</evidence>
<dbReference type="Pfam" id="PF04828">
    <property type="entry name" value="GFA"/>
    <property type="match status" value="1"/>
</dbReference>
<evidence type="ECO:0000313" key="6">
    <source>
        <dbReference type="EMBL" id="MBB3183351.1"/>
    </source>
</evidence>
<organism evidence="6 7">
    <name type="scientific">Halomonas fontilapidosi</name>
    <dbReference type="NCBI Taxonomy" id="616675"/>
    <lineage>
        <taxon>Bacteria</taxon>
        <taxon>Pseudomonadati</taxon>
        <taxon>Pseudomonadota</taxon>
        <taxon>Gammaproteobacteria</taxon>
        <taxon>Oceanospirillales</taxon>
        <taxon>Halomonadaceae</taxon>
        <taxon>Halomonas</taxon>
    </lineage>
</organism>
<dbReference type="Proteomes" id="UP000563050">
    <property type="component" value="Unassembled WGS sequence"/>
</dbReference>
<dbReference type="GO" id="GO:0046872">
    <property type="term" value="F:metal ion binding"/>
    <property type="evidence" value="ECO:0007669"/>
    <property type="project" value="UniProtKB-KW"/>
</dbReference>
<feature type="domain" description="CENP-V/GFA" evidence="5">
    <location>
        <begin position="7"/>
        <end position="123"/>
    </location>
</feature>
<protein>
    <recommendedName>
        <fullName evidence="5">CENP-V/GFA domain-containing protein</fullName>
    </recommendedName>
</protein>
<evidence type="ECO:0000259" key="5">
    <source>
        <dbReference type="PROSITE" id="PS51891"/>
    </source>
</evidence>
<comment type="similarity">
    <text evidence="1">Belongs to the Gfa family.</text>
</comment>